<dbReference type="AlphaFoldDB" id="A0A915E250"/>
<evidence type="ECO:0000313" key="1">
    <source>
        <dbReference type="Proteomes" id="UP000887574"/>
    </source>
</evidence>
<proteinExistence type="predicted"/>
<dbReference type="Gene3D" id="3.40.50.150">
    <property type="entry name" value="Vaccinia Virus protein VP39"/>
    <property type="match status" value="1"/>
</dbReference>
<keyword evidence="1" id="KW-1185">Reference proteome</keyword>
<dbReference type="SUPFAM" id="SSF53335">
    <property type="entry name" value="S-adenosyl-L-methionine-dependent methyltransferases"/>
    <property type="match status" value="1"/>
</dbReference>
<dbReference type="WBParaSite" id="jg25669">
    <property type="protein sequence ID" value="jg25669"/>
    <property type="gene ID" value="jg25669"/>
</dbReference>
<dbReference type="InterPro" id="IPR029063">
    <property type="entry name" value="SAM-dependent_MTases_sf"/>
</dbReference>
<sequence>MYIQSTFYGSARVEGLHAYRAEKYSCSGAKKIDVSSTIDGRDIGRFEKLSQSASEWMDEQKGGFRALHSFNRLRVPWIASNLSKESCTHTPLKGLRLVDVGCGGGLLSMSCVVLELNRLQYVASSVEAFSETNADGFDGVIASEIVEHVNDLQSFLHHCVKLDSNEQNVCHLVGRECAVNCSSRSPRLGEIRRARDAEKLATR</sequence>
<organism evidence="1 2">
    <name type="scientific">Ditylenchus dipsaci</name>
    <dbReference type="NCBI Taxonomy" id="166011"/>
    <lineage>
        <taxon>Eukaryota</taxon>
        <taxon>Metazoa</taxon>
        <taxon>Ecdysozoa</taxon>
        <taxon>Nematoda</taxon>
        <taxon>Chromadorea</taxon>
        <taxon>Rhabditida</taxon>
        <taxon>Tylenchina</taxon>
        <taxon>Tylenchomorpha</taxon>
        <taxon>Sphaerularioidea</taxon>
        <taxon>Anguinidae</taxon>
        <taxon>Anguininae</taxon>
        <taxon>Ditylenchus</taxon>
    </lineage>
</organism>
<name>A0A915E250_9BILA</name>
<evidence type="ECO:0000313" key="2">
    <source>
        <dbReference type="WBParaSite" id="jg25669"/>
    </source>
</evidence>
<accession>A0A915E250</accession>
<dbReference type="Proteomes" id="UP000887574">
    <property type="component" value="Unplaced"/>
</dbReference>
<protein>
    <submittedName>
        <fullName evidence="2">Uncharacterized protein</fullName>
    </submittedName>
</protein>
<reference evidence="2" key="1">
    <citation type="submission" date="2022-11" db="UniProtKB">
        <authorList>
            <consortium name="WormBaseParasite"/>
        </authorList>
    </citation>
    <scope>IDENTIFICATION</scope>
</reference>